<dbReference type="AlphaFoldDB" id="A0AAW0FBT4"/>
<feature type="region of interest" description="Disordered" evidence="1">
    <location>
        <begin position="113"/>
        <end position="137"/>
    </location>
</feature>
<keyword evidence="3" id="KW-1185">Reference proteome</keyword>
<gene>
    <name evidence="2" type="ORF">QCA50_018048</name>
</gene>
<feature type="compositionally biased region" description="Basic and acidic residues" evidence="1">
    <location>
        <begin position="14"/>
        <end position="29"/>
    </location>
</feature>
<feature type="region of interest" description="Disordered" evidence="1">
    <location>
        <begin position="9"/>
        <end position="46"/>
    </location>
</feature>
<comment type="caution">
    <text evidence="2">The sequence shown here is derived from an EMBL/GenBank/DDBJ whole genome shotgun (WGS) entry which is preliminary data.</text>
</comment>
<sequence length="279" mass="31066">MLRHLVKACPHFENSTKRQDAERELESRTRKTKRGPVSNSTEIPCNPPLAPLQIPNAMLPSSHLPTPIASGACTPLPGLSGINTLVTFDTPIFTPGPSVPPMLPLLQVDGVDMGPQAKRPRLDSSASSGEGTSSTPFFAEVAAPPKLRWSNELQEQFRAELCMLLIATNTAWWAVDHPYVHWWFSHWLPGAQIPGRKLISGGILDDLARNVENEMKMKVGEKFGTGQCDGWKNIAKTSLIASMINVEYVPWLLESRYRLEKARECRNLSRRSWNVDGLY</sequence>
<dbReference type="EMBL" id="JASBNA010000065">
    <property type="protein sequence ID" value="KAK7678908.1"/>
    <property type="molecule type" value="Genomic_DNA"/>
</dbReference>
<organism evidence="2 3">
    <name type="scientific">Cerrena zonata</name>
    <dbReference type="NCBI Taxonomy" id="2478898"/>
    <lineage>
        <taxon>Eukaryota</taxon>
        <taxon>Fungi</taxon>
        <taxon>Dikarya</taxon>
        <taxon>Basidiomycota</taxon>
        <taxon>Agaricomycotina</taxon>
        <taxon>Agaricomycetes</taxon>
        <taxon>Polyporales</taxon>
        <taxon>Cerrenaceae</taxon>
        <taxon>Cerrena</taxon>
    </lineage>
</organism>
<reference evidence="2 3" key="1">
    <citation type="submission" date="2022-09" db="EMBL/GenBank/DDBJ databases">
        <authorList>
            <person name="Palmer J.M."/>
        </authorList>
    </citation>
    <scope>NUCLEOTIDE SEQUENCE [LARGE SCALE GENOMIC DNA]</scope>
    <source>
        <strain evidence="2 3">DSM 7382</strain>
    </source>
</reference>
<protein>
    <submittedName>
        <fullName evidence="2">Uncharacterized protein</fullName>
    </submittedName>
</protein>
<evidence type="ECO:0000256" key="1">
    <source>
        <dbReference type="SAM" id="MobiDB-lite"/>
    </source>
</evidence>
<dbReference type="Proteomes" id="UP001385951">
    <property type="component" value="Unassembled WGS sequence"/>
</dbReference>
<feature type="compositionally biased region" description="Low complexity" evidence="1">
    <location>
        <begin position="124"/>
        <end position="135"/>
    </location>
</feature>
<name>A0AAW0FBT4_9APHY</name>
<accession>A0AAW0FBT4</accession>
<proteinExistence type="predicted"/>
<evidence type="ECO:0000313" key="2">
    <source>
        <dbReference type="EMBL" id="KAK7678908.1"/>
    </source>
</evidence>
<evidence type="ECO:0000313" key="3">
    <source>
        <dbReference type="Proteomes" id="UP001385951"/>
    </source>
</evidence>